<comment type="similarity">
    <text evidence="1">Belongs to the HAD-like hydrolase superfamily. S-2-haloalkanoic acid dehalogenase family.</text>
</comment>
<dbReference type="NCBIfam" id="TIGR01493">
    <property type="entry name" value="HAD-SF-IA-v2"/>
    <property type="match status" value="1"/>
</dbReference>
<dbReference type="EMBL" id="JASNQZ010000003">
    <property type="protein sequence ID" value="KAL0959144.1"/>
    <property type="molecule type" value="Genomic_DNA"/>
</dbReference>
<dbReference type="InterPro" id="IPR023214">
    <property type="entry name" value="HAD_sf"/>
</dbReference>
<keyword evidence="2" id="KW-0378">Hydrolase</keyword>
<dbReference type="InterPro" id="IPR006439">
    <property type="entry name" value="HAD-SF_hydro_IA"/>
</dbReference>
<dbReference type="Gene3D" id="1.10.150.240">
    <property type="entry name" value="Putative phosphatase, domain 2"/>
    <property type="match status" value="1"/>
</dbReference>
<dbReference type="InterPro" id="IPR023198">
    <property type="entry name" value="PGP-like_dom2"/>
</dbReference>
<proteinExistence type="inferred from homology"/>
<comment type="caution">
    <text evidence="3">The sequence shown here is derived from an EMBL/GenBank/DDBJ whole genome shotgun (WGS) entry which is preliminary data.</text>
</comment>
<gene>
    <name evidence="3" type="ORF">HGRIS_014431</name>
</gene>
<dbReference type="NCBIfam" id="TIGR01428">
    <property type="entry name" value="HAD_type_II"/>
    <property type="match status" value="1"/>
</dbReference>
<sequence length="257" mass="28932">MSNIKQAGALIFDVYGTVVDWRTTVISELANLADKCGLGSPDDVEWEEFANEWRDGYMRATQRLGRDGASGARNTDELHREILDQLLESPKWGHLSDLWDDHERKEVVMIWHQLEGWPDTHDGLRRLKEDRILATLSSAHVRLLVDMAKHAHLPWDVIFSTELFNSFKPDPKVYLGAAHHLSLPPNRCIMVAAHIFDLRAAASLGMYTVYVRRPNEDVVNPASVKCKADGGEVDIVVDSLIELADILADTKLKDEGV</sequence>
<evidence type="ECO:0008006" key="5">
    <source>
        <dbReference type="Google" id="ProtNLM"/>
    </source>
</evidence>
<evidence type="ECO:0000256" key="1">
    <source>
        <dbReference type="ARBA" id="ARBA00008106"/>
    </source>
</evidence>
<dbReference type="Pfam" id="PF00702">
    <property type="entry name" value="Hydrolase"/>
    <property type="match status" value="1"/>
</dbReference>
<dbReference type="Proteomes" id="UP001556367">
    <property type="component" value="Unassembled WGS sequence"/>
</dbReference>
<dbReference type="InterPro" id="IPR051540">
    <property type="entry name" value="S-2-haloacid_dehalogenase"/>
</dbReference>
<dbReference type="PANTHER" id="PTHR43316:SF3">
    <property type="entry name" value="HALOACID DEHALOGENASE, TYPE II (AFU_ORTHOLOGUE AFUA_2G07750)-RELATED"/>
    <property type="match status" value="1"/>
</dbReference>
<dbReference type="Gene3D" id="3.40.50.1000">
    <property type="entry name" value="HAD superfamily/HAD-like"/>
    <property type="match status" value="1"/>
</dbReference>
<dbReference type="InterPro" id="IPR036412">
    <property type="entry name" value="HAD-like_sf"/>
</dbReference>
<keyword evidence="4" id="KW-1185">Reference proteome</keyword>
<dbReference type="SUPFAM" id="SSF56784">
    <property type="entry name" value="HAD-like"/>
    <property type="match status" value="1"/>
</dbReference>
<accession>A0ABR3JTH9</accession>
<evidence type="ECO:0000313" key="3">
    <source>
        <dbReference type="EMBL" id="KAL0959144.1"/>
    </source>
</evidence>
<evidence type="ECO:0000256" key="2">
    <source>
        <dbReference type="ARBA" id="ARBA00022801"/>
    </source>
</evidence>
<dbReference type="PANTHER" id="PTHR43316">
    <property type="entry name" value="HYDROLASE, HALOACID DELAHOGENASE-RELATED"/>
    <property type="match status" value="1"/>
</dbReference>
<reference evidence="4" key="1">
    <citation type="submission" date="2024-06" db="EMBL/GenBank/DDBJ databases">
        <title>Multi-omics analyses provide insights into the biosynthesis of the anticancer antibiotic pleurotin in Hohenbuehelia grisea.</title>
        <authorList>
            <person name="Weaver J.A."/>
            <person name="Alberti F."/>
        </authorList>
    </citation>
    <scope>NUCLEOTIDE SEQUENCE [LARGE SCALE GENOMIC DNA]</scope>
    <source>
        <strain evidence="4">T-177</strain>
    </source>
</reference>
<dbReference type="PRINTS" id="PR00413">
    <property type="entry name" value="HADHALOGNASE"/>
</dbReference>
<evidence type="ECO:0000313" key="4">
    <source>
        <dbReference type="Proteomes" id="UP001556367"/>
    </source>
</evidence>
<protein>
    <recommendedName>
        <fullName evidence="5">Haloacid dehalogenase</fullName>
    </recommendedName>
</protein>
<name>A0ABR3JTH9_9AGAR</name>
<organism evidence="3 4">
    <name type="scientific">Hohenbuehelia grisea</name>
    <dbReference type="NCBI Taxonomy" id="104357"/>
    <lineage>
        <taxon>Eukaryota</taxon>
        <taxon>Fungi</taxon>
        <taxon>Dikarya</taxon>
        <taxon>Basidiomycota</taxon>
        <taxon>Agaricomycotina</taxon>
        <taxon>Agaricomycetes</taxon>
        <taxon>Agaricomycetidae</taxon>
        <taxon>Agaricales</taxon>
        <taxon>Pleurotineae</taxon>
        <taxon>Pleurotaceae</taxon>
        <taxon>Hohenbuehelia</taxon>
    </lineage>
</organism>
<dbReference type="InterPro" id="IPR006328">
    <property type="entry name" value="2-HAD"/>
</dbReference>